<dbReference type="PANTHER" id="PTHR45947:SF3">
    <property type="entry name" value="SULFOQUINOVOSYL TRANSFERASE SQD2"/>
    <property type="match status" value="1"/>
</dbReference>
<feature type="non-terminal residue" evidence="3">
    <location>
        <position position="1"/>
    </location>
</feature>
<dbReference type="InterPro" id="IPR001296">
    <property type="entry name" value="Glyco_trans_1"/>
</dbReference>
<dbReference type="EMBL" id="UINC01001069">
    <property type="protein sequence ID" value="SUZ69689.1"/>
    <property type="molecule type" value="Genomic_DNA"/>
</dbReference>
<proteinExistence type="predicted"/>
<evidence type="ECO:0000259" key="2">
    <source>
        <dbReference type="Pfam" id="PF13439"/>
    </source>
</evidence>
<dbReference type="Pfam" id="PF13439">
    <property type="entry name" value="Glyco_transf_4"/>
    <property type="match status" value="1"/>
</dbReference>
<name>A0A381PUQ3_9ZZZZ</name>
<evidence type="ECO:0000313" key="3">
    <source>
        <dbReference type="EMBL" id="SUZ69689.1"/>
    </source>
</evidence>
<evidence type="ECO:0000259" key="1">
    <source>
        <dbReference type="Pfam" id="PF00534"/>
    </source>
</evidence>
<accession>A0A381PUQ3</accession>
<sequence length="415" mass="44922">MNQMSPLRIAIVTRAMASLHGPGGLERHVDDLVRHLLASGTVVALITRPSTRVVDSQQSEILNHQNLTFHPISYRTFPGFGYRGTTILDRNSAYPFFGWRAGRVAARLAQDGQIDLVHGHGASVFGFARTRQLDNCRVPLVLNPHGMEEFGGLGQSRSALKALANRPLQLAVRACAHAADCIIATDKAMVPNVVSNLRTQESRVTVVPNAVDLEVCDSHASVELGRQQRTANGITSSEFLILSVGRLDKNKGFDVLARALAQVNQSQSGQTPVSGLEQNWRWVVVGEGPERRALVKLVNQLGIGGRTVFTGRLSDANVHAWYETASLFIHPTLYEGSSLATLEAMAHRRPVIATMVGGLPDKVEPGVSGWLVEPGSVTALAAVIRDAIGQTERLATMGQAGRSIVERDFSWNTVI</sequence>
<dbReference type="CDD" id="cd03801">
    <property type="entry name" value="GT4_PimA-like"/>
    <property type="match status" value="1"/>
</dbReference>
<feature type="non-terminal residue" evidence="3">
    <location>
        <position position="415"/>
    </location>
</feature>
<dbReference type="InterPro" id="IPR028098">
    <property type="entry name" value="Glyco_trans_4-like_N"/>
</dbReference>
<dbReference type="PANTHER" id="PTHR45947">
    <property type="entry name" value="SULFOQUINOVOSYL TRANSFERASE SQD2"/>
    <property type="match status" value="1"/>
</dbReference>
<dbReference type="Gene3D" id="3.40.50.2000">
    <property type="entry name" value="Glycogen Phosphorylase B"/>
    <property type="match status" value="2"/>
</dbReference>
<dbReference type="AlphaFoldDB" id="A0A381PUQ3"/>
<dbReference type="InterPro" id="IPR050194">
    <property type="entry name" value="Glycosyltransferase_grp1"/>
</dbReference>
<gene>
    <name evidence="3" type="ORF">METZ01_LOCUS22543</name>
</gene>
<organism evidence="3">
    <name type="scientific">marine metagenome</name>
    <dbReference type="NCBI Taxonomy" id="408172"/>
    <lineage>
        <taxon>unclassified sequences</taxon>
        <taxon>metagenomes</taxon>
        <taxon>ecological metagenomes</taxon>
    </lineage>
</organism>
<reference evidence="3" key="1">
    <citation type="submission" date="2018-05" db="EMBL/GenBank/DDBJ databases">
        <authorList>
            <person name="Lanie J.A."/>
            <person name="Ng W.-L."/>
            <person name="Kazmierczak K.M."/>
            <person name="Andrzejewski T.M."/>
            <person name="Davidsen T.M."/>
            <person name="Wayne K.J."/>
            <person name="Tettelin H."/>
            <person name="Glass J.I."/>
            <person name="Rusch D."/>
            <person name="Podicherti R."/>
            <person name="Tsui H.-C.T."/>
            <person name="Winkler M.E."/>
        </authorList>
    </citation>
    <scope>NUCLEOTIDE SEQUENCE</scope>
</reference>
<feature type="domain" description="Glycosyl transferase family 1" evidence="1">
    <location>
        <begin position="228"/>
        <end position="402"/>
    </location>
</feature>
<feature type="domain" description="Glycosyltransferase subfamily 4-like N-terminal" evidence="2">
    <location>
        <begin position="22"/>
        <end position="214"/>
    </location>
</feature>
<dbReference type="GO" id="GO:0016758">
    <property type="term" value="F:hexosyltransferase activity"/>
    <property type="evidence" value="ECO:0007669"/>
    <property type="project" value="TreeGrafter"/>
</dbReference>
<dbReference type="SUPFAM" id="SSF53756">
    <property type="entry name" value="UDP-Glycosyltransferase/glycogen phosphorylase"/>
    <property type="match status" value="1"/>
</dbReference>
<protein>
    <recommendedName>
        <fullName evidence="4">Glycosyltransferase subfamily 4-like N-terminal domain-containing protein</fullName>
    </recommendedName>
</protein>
<evidence type="ECO:0008006" key="4">
    <source>
        <dbReference type="Google" id="ProtNLM"/>
    </source>
</evidence>
<dbReference type="Pfam" id="PF00534">
    <property type="entry name" value="Glycos_transf_1"/>
    <property type="match status" value="1"/>
</dbReference>